<evidence type="ECO:0000313" key="2">
    <source>
        <dbReference type="EMBL" id="BCL25296.1"/>
    </source>
</evidence>
<reference evidence="2 3" key="1">
    <citation type="journal article" date="2014" name="Int. J. Syst. Evol. Microbiol.">
        <title>Complete genome sequence of Corynebacterium casei LMG S-19264T (=DSM 44701T), isolated from a smear-ripened cheese.</title>
        <authorList>
            <consortium name="US DOE Joint Genome Institute (JGI-PGF)"/>
            <person name="Walter F."/>
            <person name="Albersmeier A."/>
            <person name="Kalinowski J."/>
            <person name="Ruckert C."/>
        </authorList>
    </citation>
    <scope>NUCLEOTIDE SEQUENCE [LARGE SCALE GENOMIC DNA]</scope>
    <source>
        <strain evidence="2 3">JCM 4677</strain>
    </source>
</reference>
<name>A0A7G1NUQ6_9ACTN</name>
<organism evidence="2 3">
    <name type="scientific">Streptomyces aurantiacus</name>
    <dbReference type="NCBI Taxonomy" id="47760"/>
    <lineage>
        <taxon>Bacteria</taxon>
        <taxon>Bacillati</taxon>
        <taxon>Actinomycetota</taxon>
        <taxon>Actinomycetes</taxon>
        <taxon>Kitasatosporales</taxon>
        <taxon>Streptomycetaceae</taxon>
        <taxon>Streptomyces</taxon>
        <taxon>Streptomyces aurantiacus group</taxon>
    </lineage>
</organism>
<dbReference type="EMBL" id="AP023440">
    <property type="protein sequence ID" value="BCL25296.1"/>
    <property type="molecule type" value="Genomic_DNA"/>
</dbReference>
<evidence type="ECO:0000256" key="1">
    <source>
        <dbReference type="SAM" id="MobiDB-lite"/>
    </source>
</evidence>
<accession>A0A7G1NUQ6</accession>
<evidence type="ECO:0000313" key="3">
    <source>
        <dbReference type="Proteomes" id="UP000516444"/>
    </source>
</evidence>
<proteinExistence type="predicted"/>
<feature type="compositionally biased region" description="Polar residues" evidence="1">
    <location>
        <begin position="70"/>
        <end position="86"/>
    </location>
</feature>
<keyword evidence="3" id="KW-1185">Reference proteome</keyword>
<protein>
    <submittedName>
        <fullName evidence="2">Uncharacterized protein</fullName>
    </submittedName>
</protein>
<dbReference type="KEGG" id="sgm:GCM10017557_01550"/>
<gene>
    <name evidence="2" type="ORF">GCM10017557_01550</name>
</gene>
<feature type="region of interest" description="Disordered" evidence="1">
    <location>
        <begin position="59"/>
        <end position="111"/>
    </location>
</feature>
<dbReference type="AlphaFoldDB" id="A0A7G1NUQ6"/>
<sequence>MKARGGIGFHCGSAPSVMGRARTRRECESLCGRIEMIIMATGAASCREPAWAAQAHTVPGSRSGVMPWPASSSSANVRPGSDTATTRAPHGSRDCPVRPHPSSALISPDRT</sequence>
<dbReference type="Proteomes" id="UP000516444">
    <property type="component" value="Chromosome"/>
</dbReference>